<dbReference type="Pfam" id="PF12621">
    <property type="entry name" value="PHM7_ext"/>
    <property type="match status" value="1"/>
</dbReference>
<feature type="domain" description="CSC1/OSCA1-like 7TM region" evidence="9">
    <location>
        <begin position="562"/>
        <end position="692"/>
    </location>
</feature>
<dbReference type="Pfam" id="PF02714">
    <property type="entry name" value="RSN1_7TM"/>
    <property type="match status" value="2"/>
</dbReference>
<feature type="transmembrane region" description="Helical" evidence="8">
    <location>
        <begin position="450"/>
        <end position="470"/>
    </location>
</feature>
<dbReference type="GO" id="GO:0005227">
    <property type="term" value="F:calcium-activated cation channel activity"/>
    <property type="evidence" value="ECO:0007669"/>
    <property type="project" value="InterPro"/>
</dbReference>
<evidence type="ECO:0000259" key="12">
    <source>
        <dbReference type="Pfam" id="PF14703"/>
    </source>
</evidence>
<evidence type="ECO:0000259" key="10">
    <source>
        <dbReference type="Pfam" id="PF12621"/>
    </source>
</evidence>
<dbReference type="Pfam" id="PF13967">
    <property type="entry name" value="RSN1_TM"/>
    <property type="match status" value="1"/>
</dbReference>
<organism evidence="13 14">
    <name type="scientific">Moniliophthora roreri</name>
    <name type="common">Frosty pod rot fungus</name>
    <name type="synonym">Monilia roreri</name>
    <dbReference type="NCBI Taxonomy" id="221103"/>
    <lineage>
        <taxon>Eukaryota</taxon>
        <taxon>Fungi</taxon>
        <taxon>Dikarya</taxon>
        <taxon>Basidiomycota</taxon>
        <taxon>Agaricomycotina</taxon>
        <taxon>Agaricomycetes</taxon>
        <taxon>Agaricomycetidae</taxon>
        <taxon>Agaricales</taxon>
        <taxon>Marasmiineae</taxon>
        <taxon>Marasmiaceae</taxon>
        <taxon>Moniliophthora</taxon>
    </lineage>
</organism>
<evidence type="ECO:0000256" key="5">
    <source>
        <dbReference type="ARBA" id="ARBA00022989"/>
    </source>
</evidence>
<feature type="transmembrane region" description="Helical" evidence="8">
    <location>
        <begin position="567"/>
        <end position="586"/>
    </location>
</feature>
<dbReference type="InterPro" id="IPR022257">
    <property type="entry name" value="PHM7_ext"/>
</dbReference>
<feature type="domain" description="CSC1/OSCA1-like N-terminal transmembrane" evidence="11">
    <location>
        <begin position="13"/>
        <end position="168"/>
    </location>
</feature>
<evidence type="ECO:0000256" key="8">
    <source>
        <dbReference type="SAM" id="Phobius"/>
    </source>
</evidence>
<protein>
    <recommendedName>
        <fullName evidence="15">DUF221-domain-containing protein</fullName>
    </recommendedName>
</protein>
<feature type="compositionally biased region" description="Basic residues" evidence="7">
    <location>
        <begin position="890"/>
        <end position="899"/>
    </location>
</feature>
<dbReference type="InterPro" id="IPR003864">
    <property type="entry name" value="CSC1/OSCA1-like_7TM"/>
</dbReference>
<evidence type="ECO:0000256" key="4">
    <source>
        <dbReference type="ARBA" id="ARBA00022692"/>
    </source>
</evidence>
<feature type="transmembrane region" description="Helical" evidence="8">
    <location>
        <begin position="95"/>
        <end position="114"/>
    </location>
</feature>
<dbReference type="GO" id="GO:0005886">
    <property type="term" value="C:plasma membrane"/>
    <property type="evidence" value="ECO:0007669"/>
    <property type="project" value="TreeGrafter"/>
</dbReference>
<keyword evidence="4 8" id="KW-0812">Transmembrane</keyword>
<evidence type="ECO:0008006" key="15">
    <source>
        <dbReference type="Google" id="ProtNLM"/>
    </source>
</evidence>
<evidence type="ECO:0000256" key="6">
    <source>
        <dbReference type="ARBA" id="ARBA00023136"/>
    </source>
</evidence>
<dbReference type="eggNOG" id="KOG1134">
    <property type="taxonomic scope" value="Eukaryota"/>
</dbReference>
<comment type="caution">
    <text evidence="13">The sequence shown here is derived from an EMBL/GenBank/DDBJ whole genome shotgun (WGS) entry which is preliminary data.</text>
</comment>
<dbReference type="PANTHER" id="PTHR13018">
    <property type="entry name" value="PROBABLE MEMBRANE PROTEIN DUF221-RELATED"/>
    <property type="match status" value="1"/>
</dbReference>
<keyword evidence="3" id="KW-0813">Transport</keyword>
<proteinExistence type="inferred from homology"/>
<evidence type="ECO:0000313" key="14">
    <source>
        <dbReference type="Proteomes" id="UP000054988"/>
    </source>
</evidence>
<reference evidence="13 14" key="1">
    <citation type="submission" date="2015-12" db="EMBL/GenBank/DDBJ databases">
        <title>Draft genome sequence of Moniliophthora roreri, the causal agent of frosty pod rot of cacao.</title>
        <authorList>
            <person name="Aime M.C."/>
            <person name="Diaz-Valderrama J.R."/>
            <person name="Kijpornyongpan T."/>
            <person name="Phillips-Mora W."/>
        </authorList>
    </citation>
    <scope>NUCLEOTIDE SEQUENCE [LARGE SCALE GENOMIC DNA]</scope>
    <source>
        <strain evidence="13 14">MCA 2952</strain>
    </source>
</reference>
<comment type="similarity">
    <text evidence="2">Belongs to the CSC1 (TC 1.A.17) family.</text>
</comment>
<evidence type="ECO:0000259" key="11">
    <source>
        <dbReference type="Pfam" id="PF13967"/>
    </source>
</evidence>
<feature type="transmembrane region" description="Helical" evidence="8">
    <location>
        <begin position="147"/>
        <end position="166"/>
    </location>
</feature>
<evidence type="ECO:0000256" key="1">
    <source>
        <dbReference type="ARBA" id="ARBA00004141"/>
    </source>
</evidence>
<feature type="domain" description="10TM putative phosphate transporter extracellular tail" evidence="10">
    <location>
        <begin position="921"/>
        <end position="992"/>
    </location>
</feature>
<feature type="transmembrane region" description="Helical" evidence="8">
    <location>
        <begin position="14"/>
        <end position="35"/>
    </location>
</feature>
<dbReference type="Pfam" id="PF14703">
    <property type="entry name" value="PHM7_cyt"/>
    <property type="match status" value="1"/>
</dbReference>
<feature type="transmembrane region" description="Helical" evidence="8">
    <location>
        <begin position="668"/>
        <end position="693"/>
    </location>
</feature>
<evidence type="ECO:0000256" key="3">
    <source>
        <dbReference type="ARBA" id="ARBA00022448"/>
    </source>
</evidence>
<feature type="transmembrane region" description="Helical" evidence="8">
    <location>
        <begin position="532"/>
        <end position="555"/>
    </location>
</feature>
<feature type="domain" description="CSC1/OSCA1-like cytosolic" evidence="12">
    <location>
        <begin position="191"/>
        <end position="384"/>
    </location>
</feature>
<name>A0A0W0FBL8_MONRR</name>
<dbReference type="EMBL" id="LATX01002149">
    <property type="protein sequence ID" value="KTB33704.1"/>
    <property type="molecule type" value="Genomic_DNA"/>
</dbReference>
<dbReference type="InterPro" id="IPR027815">
    <property type="entry name" value="CSC1/OSCA1-like_cyt"/>
</dbReference>
<dbReference type="InterPro" id="IPR032880">
    <property type="entry name" value="CSC1/OSCA1-like_N"/>
</dbReference>
<dbReference type="InterPro" id="IPR045122">
    <property type="entry name" value="Csc1-like"/>
</dbReference>
<feature type="transmembrane region" description="Helical" evidence="8">
    <location>
        <begin position="490"/>
        <end position="512"/>
    </location>
</feature>
<gene>
    <name evidence="13" type="ORF">WG66_13771</name>
</gene>
<feature type="compositionally biased region" description="Acidic residues" evidence="7">
    <location>
        <begin position="904"/>
        <end position="931"/>
    </location>
</feature>
<comment type="subcellular location">
    <subcellularLocation>
        <location evidence="1">Membrane</location>
        <topology evidence="1">Multi-pass membrane protein</topology>
    </subcellularLocation>
</comment>
<feature type="domain" description="CSC1/OSCA1-like 7TM region" evidence="9">
    <location>
        <begin position="395"/>
        <end position="543"/>
    </location>
</feature>
<accession>A0A0W0FBL8</accession>
<evidence type="ECO:0000313" key="13">
    <source>
        <dbReference type="EMBL" id="KTB33704.1"/>
    </source>
</evidence>
<feature type="transmembrane region" description="Helical" evidence="8">
    <location>
        <begin position="705"/>
        <end position="726"/>
    </location>
</feature>
<dbReference type="PANTHER" id="PTHR13018:SF143">
    <property type="entry name" value="CSC1_OSCA1-LIKE 7TM REGION DOMAIN-CONTAINING PROTEIN"/>
    <property type="match status" value="1"/>
</dbReference>
<feature type="transmembrane region" description="Helical" evidence="8">
    <location>
        <begin position="400"/>
        <end position="420"/>
    </location>
</feature>
<sequence>MATFNQNSTSTRSFVTSLVANAGLLFIEVSAFVILKERLGRIYSPRTFLPPPDKRAQQLPQGWWRWLPQTIMTPSKDIIHKNGLDAYMFLRFLRILVKISAVYTVVTFLVIVPIDTVGLQTLDTSTTIERISWVNIAGNPPEHQPRFAAHVVVVYLLTFFVFHTISREMASFTKLRHEYLLTPPHSQLAQARTVLITSVPQTLDSEHKIRQFASFVPGGIDRVWLYRDTRELNKLYEKREDACEMLEKAVTEVLKLASREYRRLHKKHKKKDIEGASAAISPPTLEELVPPAKRPKHKAGFLGVCGTEVDTIEWCAEEIGRLNREIDERRKTLSGKTKFLGSIFIRTNLQLGAHILAQCVSWHEPLRMVDKWMEVNSKDIVWHNLDDNALEMRGRTLTSWAANVGLIIGLTPLVIFIGTMSNVDDLCNEVPRLRWICEASPPIPGIIQGILPPVLLAALFAVLPYILRGLAWYENIPRYSLISTSVYHRFYLFLLLHGFLIVTLTSGITKAIEDIIRKPTDTVENLATQIPGASIFFLTYISKYPVSFFLVLMTMDANALRVLVTQGLAGAGIALAQLIPMILHFIKKWFLGRTPRQAYGVTFMMPSAEFDTILPRISLLATIGFAYSVLNPLINPLACVSYGMFYIAYKLLFVQVMDQPDAAETAGLYFPMAISNLFVGLYIQQISLAALFFARASSPIARVPALVQGAMMLVLLGVTVLVQLWIRGSYGPIVKYLPMSLATQDIAHRERLLHKRTHAKDGGGTDPEEEEVVDLFSKKNIKKLRRRIKRIPKKLVDDTMHKLISPAREDHGPSKDDLMRKSGEARREEYEMGTVGGQNGRTSEATEWTDEGKPPLQPSEVGEMGIAPPLPRRQTSYHSLKSHISEKSKVSKKSKASKKYHSDSEEDSEEEDVESNPDFDPPDPNQEDEEDPHAFDHPSTYKAQRWIWVPRDELGLSRTLVQYLKNHGVEASDEGADMDSKGVVEVTRGPPDEEWLGGHDI</sequence>
<feature type="transmembrane region" description="Helical" evidence="8">
    <location>
        <begin position="637"/>
        <end position="656"/>
    </location>
</feature>
<keyword evidence="6 8" id="KW-0472">Membrane</keyword>
<feature type="transmembrane region" description="Helical" evidence="8">
    <location>
        <begin position="613"/>
        <end position="630"/>
    </location>
</feature>
<dbReference type="Proteomes" id="UP000054988">
    <property type="component" value="Unassembled WGS sequence"/>
</dbReference>
<feature type="region of interest" description="Disordered" evidence="7">
    <location>
        <begin position="824"/>
        <end position="942"/>
    </location>
</feature>
<dbReference type="AlphaFoldDB" id="A0A0W0FBL8"/>
<evidence type="ECO:0000256" key="2">
    <source>
        <dbReference type="ARBA" id="ARBA00007779"/>
    </source>
</evidence>
<keyword evidence="5 8" id="KW-1133">Transmembrane helix</keyword>
<evidence type="ECO:0000259" key="9">
    <source>
        <dbReference type="Pfam" id="PF02714"/>
    </source>
</evidence>
<evidence type="ECO:0000256" key="7">
    <source>
        <dbReference type="SAM" id="MobiDB-lite"/>
    </source>
</evidence>